<dbReference type="Pfam" id="PF13181">
    <property type="entry name" value="TPR_8"/>
    <property type="match status" value="1"/>
</dbReference>
<accession>A0A0H2SCR6</accession>
<feature type="repeat" description="TPR" evidence="3">
    <location>
        <begin position="978"/>
        <end position="1011"/>
    </location>
</feature>
<dbReference type="SMART" id="SM00028">
    <property type="entry name" value="TPR"/>
    <property type="match status" value="13"/>
</dbReference>
<dbReference type="InParanoid" id="A0A0H2SCR6"/>
<dbReference type="PANTHER" id="PTHR15704">
    <property type="entry name" value="SUPERKILLER 3 PROTEIN-RELATED"/>
    <property type="match status" value="1"/>
</dbReference>
<dbReference type="Pfam" id="PF13431">
    <property type="entry name" value="TPR_17"/>
    <property type="match status" value="1"/>
</dbReference>
<evidence type="ECO:0000256" key="2">
    <source>
        <dbReference type="ARBA" id="ARBA00022803"/>
    </source>
</evidence>
<evidence type="ECO:0000313" key="5">
    <source>
        <dbReference type="Proteomes" id="UP000053477"/>
    </source>
</evidence>
<protein>
    <submittedName>
        <fullName evidence="4">TPR-like protein</fullName>
    </submittedName>
</protein>
<evidence type="ECO:0000313" key="4">
    <source>
        <dbReference type="EMBL" id="KLO19533.1"/>
    </source>
</evidence>
<sequence>MASPFVKGKLKTARDAIGKKDFNKARDAATDVLTYEPDNYNANVFLGLALSELGDIEASEQAYQKAIDANSEQVLAWQGICKLYERRKDAHKYPSTMEKLMQIYAKSDDASKCGEVLQKYIEYRRQSGTQSEVISALSYLLPSSPFYSILSSLPPPDPSAPTSTTIFDIQSAVHNTLPVVEEIVGLTEKIEKDTFNKEFDKRRTRLNAGTPAQIKKILGLEIWSKSKLPDLYGEVIGHPNTSDDRRREAEAKLLQFKYQYLCALSTSDPLKKQLASEVQALTDGVVLLGIPNEQAWTLYLDGQNCDTIDDYDFDNLRRMFALFPNSSLSRLIFGFLVYSGFPTHEQSEDKRSPVEIADDEDPFDLVVDSFANVPDSIFAHRTLGQMYIDEEEYQNAISVAEKGLQLVRKVEADLGKSLEKTQKAFNVIIGTALVHLYPPRHHARAIRILDDVLSIDPTNKLALMGRGLIMQAAKRWKDAASLFLQVYNRAEESDTLKDGALEEHAWCILHDGEADAAITELQQVRDNLDDVDGNGEAKARIWWRLGECFWRSGDASREDAYKHYITALKHWPTYAPAFTSLGIYYLESDTPDPKRASKCFQKAFELDARETEAARRLADGFAEEREWDLVEVVAKRTIEGEGGLGGGFNEAAVVAGTRGSATNVWAWKAMGVVDLNNRKYPSAIQAFQVALRSDDDDALSWLRLSEAYVGAGRYAAALKALTKSHELNPDDWVCTYQIGEVLRQTGQLAEAIESFESVLASQSKEMAVLMALSETYLQLGRVERTSGFIGRSTSSFLSSILVAKEILDSSPGFRRLAWKTIADCLYEISEDSILSDPQAVAEQLGQIETHLPASAKSVFDGLVSTPLAIDTELLGGRNVLYFAIACCNARLSSFSKEEKGIGSAYFDLGVGLFRLSGALESVRAQASKTAIEHVRTALLSDPTNSLYWNTFGNMHFVDDSTVAQHSYIKALEFSPKDAAIWTNLGLLYLQNNDAMLANEAFYKAQILDPDYTMAWVGQGLVAIENGHDQDADALLEHAISLTSDMPEADFEFAFRVFKQLPNNIRSVSQQERLLVPFFSLDRFCRRRSGDPTALNLFALVCERLHQYDLAVQTMSKAIKILEAIYEETEDAVIEHRYAIANANLGRIQLASGDPYTALETFETAIGLLAGENEEAIALRSMCRFGAGIAHVHLNNFSEAIPSFEQALEIAESSSSVRPQVTVMLAQALWAVGTDEFRESAKSHLLACIGEDPQNLTAVVVLAAMGLLTDDEDLIDAALSEIMSLSIDVRHARDPEGAVEDILSSHFLAEGNTSKASSVLQQAIHAEPWKSKPRCEMASLCASTGEAGAAQALLQKLLDRSIVTEMEGMHHALRLSAIVHATTRATSLNDEAEAQRSSQRAVHLAPWDTRNWLCLAYVENLI</sequence>
<dbReference type="GO" id="GO:0055087">
    <property type="term" value="C:Ski complex"/>
    <property type="evidence" value="ECO:0007669"/>
    <property type="project" value="InterPro"/>
</dbReference>
<dbReference type="SUPFAM" id="SSF48452">
    <property type="entry name" value="TPR-like"/>
    <property type="match status" value="5"/>
</dbReference>
<keyword evidence="1" id="KW-0677">Repeat</keyword>
<dbReference type="InterPro" id="IPR039226">
    <property type="entry name" value="Ski3/TTC37"/>
</dbReference>
<dbReference type="Proteomes" id="UP000053477">
    <property type="component" value="Unassembled WGS sequence"/>
</dbReference>
<dbReference type="Gene3D" id="1.25.40.10">
    <property type="entry name" value="Tetratricopeptide repeat domain"/>
    <property type="match status" value="7"/>
</dbReference>
<dbReference type="InterPro" id="IPR011990">
    <property type="entry name" value="TPR-like_helical_dom_sf"/>
</dbReference>
<proteinExistence type="predicted"/>
<dbReference type="STRING" id="27342.A0A0H2SCR6"/>
<dbReference type="OrthoDB" id="421075at2759"/>
<organism evidence="4 5">
    <name type="scientific">Schizopora paradoxa</name>
    <dbReference type="NCBI Taxonomy" id="27342"/>
    <lineage>
        <taxon>Eukaryota</taxon>
        <taxon>Fungi</taxon>
        <taxon>Dikarya</taxon>
        <taxon>Basidiomycota</taxon>
        <taxon>Agaricomycotina</taxon>
        <taxon>Agaricomycetes</taxon>
        <taxon>Hymenochaetales</taxon>
        <taxon>Schizoporaceae</taxon>
        <taxon>Schizopora</taxon>
    </lineage>
</organism>
<dbReference type="Pfam" id="PF13432">
    <property type="entry name" value="TPR_16"/>
    <property type="match status" value="3"/>
</dbReference>
<gene>
    <name evidence="4" type="ORF">SCHPADRAFT_818149</name>
</gene>
<feature type="repeat" description="TPR" evidence="3">
    <location>
        <begin position="698"/>
        <end position="731"/>
    </location>
</feature>
<feature type="repeat" description="TPR" evidence="3">
    <location>
        <begin position="664"/>
        <end position="697"/>
    </location>
</feature>
<keyword evidence="5" id="KW-1185">Reference proteome</keyword>
<reference evidence="4 5" key="1">
    <citation type="submission" date="2015-04" db="EMBL/GenBank/DDBJ databases">
        <title>Complete genome sequence of Schizopora paradoxa KUC8140, a cosmopolitan wood degrader in East Asia.</title>
        <authorList>
            <consortium name="DOE Joint Genome Institute"/>
            <person name="Min B."/>
            <person name="Park H."/>
            <person name="Jang Y."/>
            <person name="Kim J.-J."/>
            <person name="Kim K.H."/>
            <person name="Pangilinan J."/>
            <person name="Lipzen A."/>
            <person name="Riley R."/>
            <person name="Grigoriev I.V."/>
            <person name="Spatafora J.W."/>
            <person name="Choi I.-G."/>
        </authorList>
    </citation>
    <scope>NUCLEOTIDE SEQUENCE [LARGE SCALE GENOMIC DNA]</scope>
    <source>
        <strain evidence="4 5">KUC8140</strain>
    </source>
</reference>
<evidence type="ECO:0000256" key="3">
    <source>
        <dbReference type="PROSITE-ProRule" id="PRU00339"/>
    </source>
</evidence>
<dbReference type="PROSITE" id="PS50005">
    <property type="entry name" value="TPR"/>
    <property type="match status" value="4"/>
</dbReference>
<feature type="repeat" description="TPR" evidence="3">
    <location>
        <begin position="1180"/>
        <end position="1213"/>
    </location>
</feature>
<dbReference type="Pfam" id="PF18833">
    <property type="entry name" value="TPR_22"/>
    <property type="match status" value="1"/>
</dbReference>
<dbReference type="FunCoup" id="A0A0H2SCR6">
    <property type="interactions" value="271"/>
</dbReference>
<dbReference type="InterPro" id="IPR019734">
    <property type="entry name" value="TPR_rpt"/>
</dbReference>
<dbReference type="EMBL" id="KQ085886">
    <property type="protein sequence ID" value="KLO19533.1"/>
    <property type="molecule type" value="Genomic_DNA"/>
</dbReference>
<dbReference type="InterPro" id="IPR040962">
    <property type="entry name" value="TPR_22"/>
</dbReference>
<name>A0A0H2SCR6_9AGAM</name>
<dbReference type="PANTHER" id="PTHR15704:SF7">
    <property type="entry name" value="SUPERKILLER COMPLEX PROTEIN 3"/>
    <property type="match status" value="1"/>
</dbReference>
<keyword evidence="2 3" id="KW-0802">TPR repeat</keyword>
<evidence type="ECO:0000256" key="1">
    <source>
        <dbReference type="ARBA" id="ARBA00022737"/>
    </source>
</evidence>
<dbReference type="GO" id="GO:0006401">
    <property type="term" value="P:RNA catabolic process"/>
    <property type="evidence" value="ECO:0007669"/>
    <property type="project" value="InterPro"/>
</dbReference>